<dbReference type="Gene3D" id="3.40.50.1110">
    <property type="entry name" value="SGNH hydrolase"/>
    <property type="match status" value="1"/>
</dbReference>
<reference evidence="2" key="1">
    <citation type="submission" date="2018-01" db="EMBL/GenBank/DDBJ databases">
        <authorList>
            <person name="Regsiter A."/>
            <person name="William W."/>
        </authorList>
    </citation>
    <scope>NUCLEOTIDE SEQUENCE</scope>
    <source>
        <strain evidence="2">TRIP AH-1</strain>
    </source>
</reference>
<keyword evidence="1" id="KW-0732">Signal</keyword>
<sequence length="278" mass="31317">MQYSLKVIMLILFTATSIVSCNGGSMPEPKAQFPSIKDVSVAKWQSLSQKKIYFGHQSVGFNIIDGIKDVMKENPNVKLNIIETSNRADFNAPIFAHSRVGKNVDPKSKIDSFVESINQGIGEKADMAFFKFCYVDINGETDVASLLEDYKTKLKQLQMEYPNTKFIHMTIPLNTTKRTWKTRIKELIGKKDLWEYAGNIRKNEFNDLLKKEYGDKGVLFDLASVESTHPDGTHSTFAANGKSYLSLATEYTKDGGHLNEKGRKIIAEQLLIFLANLT</sequence>
<feature type="signal peptide" evidence="1">
    <location>
        <begin position="1"/>
        <end position="20"/>
    </location>
</feature>
<evidence type="ECO:0000256" key="1">
    <source>
        <dbReference type="SAM" id="SignalP"/>
    </source>
</evidence>
<feature type="chain" id="PRO_5019489559" description="SGNH hydrolase-type esterase domain-containing protein" evidence="1">
    <location>
        <begin position="21"/>
        <end position="278"/>
    </location>
</feature>
<evidence type="ECO:0000313" key="2">
    <source>
        <dbReference type="EMBL" id="SPD74991.1"/>
    </source>
</evidence>
<dbReference type="SUPFAM" id="SSF52266">
    <property type="entry name" value="SGNH hydrolase"/>
    <property type="match status" value="1"/>
</dbReference>
<organism evidence="2">
    <name type="scientific">uncultured Desulfobacterium sp</name>
    <dbReference type="NCBI Taxonomy" id="201089"/>
    <lineage>
        <taxon>Bacteria</taxon>
        <taxon>Pseudomonadati</taxon>
        <taxon>Thermodesulfobacteriota</taxon>
        <taxon>Desulfobacteria</taxon>
        <taxon>Desulfobacterales</taxon>
        <taxon>Desulfobacteriaceae</taxon>
        <taxon>Desulfobacterium</taxon>
        <taxon>environmental samples</taxon>
    </lineage>
</organism>
<protein>
    <recommendedName>
        <fullName evidence="3">SGNH hydrolase-type esterase domain-containing protein</fullName>
    </recommendedName>
</protein>
<accession>A0A445N061</accession>
<dbReference type="InterPro" id="IPR036514">
    <property type="entry name" value="SGNH_hydro_sf"/>
</dbReference>
<dbReference type="EMBL" id="OJIN01000182">
    <property type="protein sequence ID" value="SPD74991.1"/>
    <property type="molecule type" value="Genomic_DNA"/>
</dbReference>
<dbReference type="PROSITE" id="PS51257">
    <property type="entry name" value="PROKAR_LIPOPROTEIN"/>
    <property type="match status" value="1"/>
</dbReference>
<gene>
    <name evidence="2" type="ORF">PITCH_A400026</name>
</gene>
<dbReference type="AlphaFoldDB" id="A0A445N061"/>
<dbReference type="GO" id="GO:0016788">
    <property type="term" value="F:hydrolase activity, acting on ester bonds"/>
    <property type="evidence" value="ECO:0007669"/>
    <property type="project" value="UniProtKB-ARBA"/>
</dbReference>
<name>A0A445N061_9BACT</name>
<evidence type="ECO:0008006" key="3">
    <source>
        <dbReference type="Google" id="ProtNLM"/>
    </source>
</evidence>
<proteinExistence type="predicted"/>